<name>A0A811QC89_9POAL</name>
<proteinExistence type="predicted"/>
<accession>A0A811QC89</accession>
<dbReference type="Proteomes" id="UP000604825">
    <property type="component" value="Unassembled WGS sequence"/>
</dbReference>
<keyword evidence="4" id="KW-1185">Reference proteome</keyword>
<feature type="domain" description="F-box/LRR-repeat protein 15/At3g58940/PEG3-like LRR" evidence="2">
    <location>
        <begin position="468"/>
        <end position="589"/>
    </location>
</feature>
<evidence type="ECO:0000313" key="4">
    <source>
        <dbReference type="Proteomes" id="UP000604825"/>
    </source>
</evidence>
<feature type="region of interest" description="Disordered" evidence="1">
    <location>
        <begin position="149"/>
        <end position="171"/>
    </location>
</feature>
<organism evidence="3 4">
    <name type="scientific">Miscanthus lutarioriparius</name>
    <dbReference type="NCBI Taxonomy" id="422564"/>
    <lineage>
        <taxon>Eukaryota</taxon>
        <taxon>Viridiplantae</taxon>
        <taxon>Streptophyta</taxon>
        <taxon>Embryophyta</taxon>
        <taxon>Tracheophyta</taxon>
        <taxon>Spermatophyta</taxon>
        <taxon>Magnoliopsida</taxon>
        <taxon>Liliopsida</taxon>
        <taxon>Poales</taxon>
        <taxon>Poaceae</taxon>
        <taxon>PACMAD clade</taxon>
        <taxon>Panicoideae</taxon>
        <taxon>Andropogonodae</taxon>
        <taxon>Andropogoneae</taxon>
        <taxon>Saccharinae</taxon>
        <taxon>Miscanthus</taxon>
    </lineage>
</organism>
<evidence type="ECO:0000259" key="2">
    <source>
        <dbReference type="Pfam" id="PF24758"/>
    </source>
</evidence>
<feature type="compositionally biased region" description="Low complexity" evidence="1">
    <location>
        <begin position="225"/>
        <end position="235"/>
    </location>
</feature>
<dbReference type="EMBL" id="CAJGYO010000009">
    <property type="protein sequence ID" value="CAD6253250.1"/>
    <property type="molecule type" value="Genomic_DNA"/>
</dbReference>
<comment type="caution">
    <text evidence="3">The sequence shown here is derived from an EMBL/GenBank/DDBJ whole genome shotgun (WGS) entry which is preliminary data.</text>
</comment>
<protein>
    <recommendedName>
        <fullName evidence="2">F-box/LRR-repeat protein 15/At3g58940/PEG3-like LRR domain-containing protein</fullName>
    </recommendedName>
</protein>
<dbReference type="InterPro" id="IPR055411">
    <property type="entry name" value="LRR_FXL15/At3g58940/PEG3-like"/>
</dbReference>
<evidence type="ECO:0000256" key="1">
    <source>
        <dbReference type="SAM" id="MobiDB-lite"/>
    </source>
</evidence>
<dbReference type="PANTHER" id="PTHR34223">
    <property type="entry name" value="OS11G0201299 PROTEIN"/>
    <property type="match status" value="1"/>
</dbReference>
<reference evidence="3" key="1">
    <citation type="submission" date="2020-10" db="EMBL/GenBank/DDBJ databases">
        <authorList>
            <person name="Han B."/>
            <person name="Lu T."/>
            <person name="Zhao Q."/>
            <person name="Huang X."/>
            <person name="Zhao Y."/>
        </authorList>
    </citation>
    <scope>NUCLEOTIDE SEQUENCE</scope>
</reference>
<evidence type="ECO:0000313" key="3">
    <source>
        <dbReference type="EMBL" id="CAD6253250.1"/>
    </source>
</evidence>
<sequence>MVEDNDDNTGMNSIRPSLSYKGQIDPRKDWTGSYFEKQITDADAFLKCLVVAPVDSLACKEKKRLAQITVVSFSEKQDFAQAKHGKKSNLCRGTSKTTDPSYPLACFGCGSEEQTKRGTLLCLQCHWKQANLPSSSRLHRSRLSLQSPQPSVSLAAAAAPEPPPAGSPATAACTGVPNDFNRHRLLTCVLSTRWRRLWRSVPSLDIDFDEFNKAPPSDVNRICLSSSDDSSSSESDTSDSDSDRWLPHPFNKHFIKYKDWEDFEDFAVTLMCRCNIAQLDSFRLNIVRSRAPVFGNRLAAGWLRRAMKYDTPDRASKLGLSSGSWRLKRLHLCHVLLDDHFVKRVSSVYHSLEDLELDDCSCQIMSITSQSLKTLVLKKCRWRSLSEIISPTLKTLVIDGGSNTAACALAILAPALAYLHLAVDVYRFCGGVSLNEVLSVGKAFIHLLHHKYNHARSKLDGDQFKLLCSISNSTNLELSGVGTRVLGKEPRFQEFKNLRKLLLDNCDLSDNFRTLVFFLRSSPILEKVTLRSQNVLKRDMPIRNEISSSELRGLDLLCENLKVEIIYNDGYGPHLMRLLLHISVNLSKNNIKLTKVN</sequence>
<dbReference type="PANTHER" id="PTHR34223:SF27">
    <property type="entry name" value="F-BOX DOMAIN-CONTAINING PROTEIN"/>
    <property type="match status" value="1"/>
</dbReference>
<dbReference type="InterPro" id="IPR032675">
    <property type="entry name" value="LRR_dom_sf"/>
</dbReference>
<dbReference type="AlphaFoldDB" id="A0A811QC89"/>
<dbReference type="SUPFAM" id="SSF52047">
    <property type="entry name" value="RNI-like"/>
    <property type="match status" value="1"/>
</dbReference>
<dbReference type="OrthoDB" id="586540at2759"/>
<feature type="compositionally biased region" description="Low complexity" evidence="1">
    <location>
        <begin position="149"/>
        <end position="159"/>
    </location>
</feature>
<dbReference type="InterPro" id="IPR053197">
    <property type="entry name" value="F-box_SCFL_complex_component"/>
</dbReference>
<dbReference type="Gene3D" id="3.80.10.10">
    <property type="entry name" value="Ribonuclease Inhibitor"/>
    <property type="match status" value="1"/>
</dbReference>
<gene>
    <name evidence="3" type="ORF">NCGR_LOCUS36882</name>
</gene>
<dbReference type="Pfam" id="PF24758">
    <property type="entry name" value="LRR_At5g56370"/>
    <property type="match status" value="1"/>
</dbReference>
<feature type="region of interest" description="Disordered" evidence="1">
    <location>
        <begin position="222"/>
        <end position="242"/>
    </location>
</feature>